<dbReference type="GeneID" id="35590706"/>
<organism evidence="3 4">
    <name type="scientific">Salinigranum rubrum</name>
    <dbReference type="NCBI Taxonomy" id="755307"/>
    <lineage>
        <taxon>Archaea</taxon>
        <taxon>Methanobacteriati</taxon>
        <taxon>Methanobacteriota</taxon>
        <taxon>Stenosarchaea group</taxon>
        <taxon>Halobacteria</taxon>
        <taxon>Halobacteriales</taxon>
        <taxon>Haloferacaceae</taxon>
        <taxon>Salinigranum</taxon>
    </lineage>
</organism>
<accession>A0A2I8VHG4</accession>
<dbReference type="InterPro" id="IPR000086">
    <property type="entry name" value="NUDIX_hydrolase_dom"/>
</dbReference>
<evidence type="ECO:0000313" key="4">
    <source>
        <dbReference type="Proteomes" id="UP000236584"/>
    </source>
</evidence>
<dbReference type="PROSITE" id="PS51462">
    <property type="entry name" value="NUDIX"/>
    <property type="match status" value="1"/>
</dbReference>
<keyword evidence="1 3" id="KW-0378">Hydrolase</keyword>
<dbReference type="RefSeq" id="WP_103423987.1">
    <property type="nucleotide sequence ID" value="NZ_CP026309.1"/>
</dbReference>
<dbReference type="PROSITE" id="PS00893">
    <property type="entry name" value="NUDIX_BOX"/>
    <property type="match status" value="1"/>
</dbReference>
<dbReference type="InterPro" id="IPR015797">
    <property type="entry name" value="NUDIX_hydrolase-like_dom_sf"/>
</dbReference>
<sequence length="173" mass="18773">MVARTPSYCPDCGTALETVDSEGRTRRRCPACAQVVFRNPVPGAAVVVVDGDRVLLVQRRIDPGAGKWCDPGGHLEVDEPPAVAAARELEEETGLAVDPDALALVDAVQMEPWGEKYIVSVGYAVAREETTGDLSAGTDAQAARFVHRNDLSNLEFAFRYVPDRIERAFALFE</sequence>
<dbReference type="AlphaFoldDB" id="A0A2I8VHG4"/>
<gene>
    <name evidence="3" type="ORF">C2R22_01415</name>
</gene>
<dbReference type="InterPro" id="IPR020084">
    <property type="entry name" value="NUDIX_hydrolase_CS"/>
</dbReference>
<dbReference type="Pfam" id="PF00293">
    <property type="entry name" value="NUDIX"/>
    <property type="match status" value="1"/>
</dbReference>
<protein>
    <submittedName>
        <fullName evidence="3">NUDIX hydrolase</fullName>
    </submittedName>
</protein>
<reference evidence="3 4" key="1">
    <citation type="submission" date="2018-01" db="EMBL/GenBank/DDBJ databases">
        <title>Complete genome sequence of Salinigranum rubrum GX10T, an extremely halophilic archaeon isolated from a marine solar saltern.</title>
        <authorList>
            <person name="Han S."/>
        </authorList>
    </citation>
    <scope>NUCLEOTIDE SEQUENCE [LARGE SCALE GENOMIC DNA]</scope>
    <source>
        <strain evidence="3 4">GX10</strain>
    </source>
</reference>
<dbReference type="Gene3D" id="3.90.79.10">
    <property type="entry name" value="Nucleoside Triphosphate Pyrophosphohydrolase"/>
    <property type="match status" value="1"/>
</dbReference>
<dbReference type="GO" id="GO:0016787">
    <property type="term" value="F:hydrolase activity"/>
    <property type="evidence" value="ECO:0007669"/>
    <property type="project" value="UniProtKB-KW"/>
</dbReference>
<dbReference type="PANTHER" id="PTHR43222:SF2">
    <property type="entry name" value="NUDIX HYDROLASE 23, CHLOROPLASTIC"/>
    <property type="match status" value="1"/>
</dbReference>
<evidence type="ECO:0000259" key="2">
    <source>
        <dbReference type="PROSITE" id="PS51462"/>
    </source>
</evidence>
<proteinExistence type="predicted"/>
<dbReference type="PANTHER" id="PTHR43222">
    <property type="entry name" value="NUDIX HYDROLASE 23"/>
    <property type="match status" value="1"/>
</dbReference>
<dbReference type="SUPFAM" id="SSF55811">
    <property type="entry name" value="Nudix"/>
    <property type="match status" value="1"/>
</dbReference>
<dbReference type="KEGG" id="srub:C2R22_01415"/>
<evidence type="ECO:0000256" key="1">
    <source>
        <dbReference type="ARBA" id="ARBA00022801"/>
    </source>
</evidence>
<dbReference type="Proteomes" id="UP000236584">
    <property type="component" value="Chromosome"/>
</dbReference>
<keyword evidence="4" id="KW-1185">Reference proteome</keyword>
<evidence type="ECO:0000313" key="3">
    <source>
        <dbReference type="EMBL" id="AUV80479.1"/>
    </source>
</evidence>
<feature type="domain" description="Nudix hydrolase" evidence="2">
    <location>
        <begin position="39"/>
        <end position="173"/>
    </location>
</feature>
<dbReference type="OrthoDB" id="40462at2157"/>
<name>A0A2I8VHG4_9EURY</name>
<dbReference type="EMBL" id="CP026309">
    <property type="protein sequence ID" value="AUV80479.1"/>
    <property type="molecule type" value="Genomic_DNA"/>
</dbReference>